<dbReference type="PANTHER" id="PTHR28629">
    <property type="entry name" value="TRIOKINASE/FMN CYCLASE"/>
    <property type="match status" value="1"/>
</dbReference>
<name>A0ABT9SYZ3_9GAMM</name>
<dbReference type="InterPro" id="IPR050861">
    <property type="entry name" value="Dihydroxyacetone_Kinase"/>
</dbReference>
<dbReference type="Gene3D" id="1.25.40.340">
    <property type="match status" value="1"/>
</dbReference>
<dbReference type="RefSeq" id="WP_306849085.1">
    <property type="nucleotide sequence ID" value="NZ_JAUSSK010000002.1"/>
</dbReference>
<dbReference type="EMBL" id="JAUSSK010000002">
    <property type="protein sequence ID" value="MDQ0009606.1"/>
    <property type="molecule type" value="Genomic_DNA"/>
</dbReference>
<protein>
    <submittedName>
        <fullName evidence="4">Dihydroxyacetone kinase phosphoprotein-dependent L subunit</fullName>
    </submittedName>
</protein>
<evidence type="ECO:0000313" key="4">
    <source>
        <dbReference type="EMBL" id="MDQ0009606.1"/>
    </source>
</evidence>
<dbReference type="InterPro" id="IPR004007">
    <property type="entry name" value="DhaL_dom"/>
</dbReference>
<dbReference type="NCBIfam" id="TIGR02365">
    <property type="entry name" value="dha_L_ycgS"/>
    <property type="match status" value="1"/>
</dbReference>
<organism evidence="4 5">
    <name type="scientific">Luteibacter jiangsuensis</name>
    <dbReference type="NCBI Taxonomy" id="637577"/>
    <lineage>
        <taxon>Bacteria</taxon>
        <taxon>Pseudomonadati</taxon>
        <taxon>Pseudomonadota</taxon>
        <taxon>Gammaproteobacteria</taxon>
        <taxon>Lysobacterales</taxon>
        <taxon>Rhodanobacteraceae</taxon>
        <taxon>Luteibacter</taxon>
    </lineage>
</organism>
<dbReference type="GO" id="GO:0016301">
    <property type="term" value="F:kinase activity"/>
    <property type="evidence" value="ECO:0007669"/>
    <property type="project" value="UniProtKB-KW"/>
</dbReference>
<dbReference type="PROSITE" id="PS51480">
    <property type="entry name" value="DHAL"/>
    <property type="match status" value="1"/>
</dbReference>
<evidence type="ECO:0000256" key="2">
    <source>
        <dbReference type="ARBA" id="ARBA00022777"/>
    </source>
</evidence>
<feature type="domain" description="DhaL" evidence="3">
    <location>
        <begin position="10"/>
        <end position="210"/>
    </location>
</feature>
<evidence type="ECO:0000259" key="3">
    <source>
        <dbReference type="PROSITE" id="PS51480"/>
    </source>
</evidence>
<comment type="caution">
    <text evidence="4">The sequence shown here is derived from an EMBL/GenBank/DDBJ whole genome shotgun (WGS) entry which is preliminary data.</text>
</comment>
<accession>A0ABT9SYZ3</accession>
<dbReference type="SUPFAM" id="SSF101473">
    <property type="entry name" value="DhaL-like"/>
    <property type="match status" value="1"/>
</dbReference>
<gene>
    <name evidence="4" type="ORF">J2T07_001783</name>
</gene>
<dbReference type="InterPro" id="IPR012737">
    <property type="entry name" value="DhaK_L_YcgS"/>
</dbReference>
<dbReference type="InterPro" id="IPR036117">
    <property type="entry name" value="DhaL_dom_sf"/>
</dbReference>
<dbReference type="Pfam" id="PF02734">
    <property type="entry name" value="Dak2"/>
    <property type="match status" value="1"/>
</dbReference>
<dbReference type="Proteomes" id="UP001237737">
    <property type="component" value="Unassembled WGS sequence"/>
</dbReference>
<proteinExistence type="predicted"/>
<reference evidence="4 5" key="1">
    <citation type="submission" date="2023-07" db="EMBL/GenBank/DDBJ databases">
        <title>Sorghum-associated microbial communities from plants grown in Nebraska, USA.</title>
        <authorList>
            <person name="Schachtman D."/>
        </authorList>
    </citation>
    <scope>NUCLEOTIDE SEQUENCE [LARGE SCALE GENOMIC DNA]</scope>
    <source>
        <strain evidence="4 5">CC60</strain>
    </source>
</reference>
<keyword evidence="2 4" id="KW-0418">Kinase</keyword>
<keyword evidence="5" id="KW-1185">Reference proteome</keyword>
<dbReference type="PANTHER" id="PTHR28629:SF4">
    <property type="entry name" value="TRIOKINASE_FMN CYCLASE"/>
    <property type="match status" value="1"/>
</dbReference>
<sequence>MTTAVSLPLSDGRFIVDALVATIRANRDYLSEIDAATGDGDHGINMAKGFALCAERMDAEDVRGASDAFEALTMALMDDIGGSMGPLYGSFFLEFQLAFTGRDTLDAALFGQALAAGVASVKELGGAKVGDKTLMDTLVPAEVAYRETLAGGGDFIEALAAMSTAAEQGKDSTKDMQARIGRAARLGERSIGTVDAGATSCFLILKSMADSITRRLAP</sequence>
<evidence type="ECO:0000313" key="5">
    <source>
        <dbReference type="Proteomes" id="UP001237737"/>
    </source>
</evidence>
<dbReference type="SMART" id="SM01120">
    <property type="entry name" value="Dak2"/>
    <property type="match status" value="1"/>
</dbReference>
<keyword evidence="1" id="KW-0808">Transferase</keyword>
<evidence type="ECO:0000256" key="1">
    <source>
        <dbReference type="ARBA" id="ARBA00022679"/>
    </source>
</evidence>